<gene>
    <name evidence="4" type="ORF">WCD58_25095</name>
</gene>
<proteinExistence type="predicted"/>
<evidence type="ECO:0000313" key="5">
    <source>
        <dbReference type="Proteomes" id="UP001369736"/>
    </source>
</evidence>
<keyword evidence="5" id="KW-1185">Reference proteome</keyword>
<name>A0ABU8MDG8_9PSEU</name>
<reference evidence="4 5" key="1">
    <citation type="submission" date="2024-03" db="EMBL/GenBank/DDBJ databases">
        <title>Actinomycetospora sp. OC33-EN07, a novel actinomycete isolated from wild orchid (Aerides multiflora).</title>
        <authorList>
            <person name="Suriyachadkun C."/>
        </authorList>
    </citation>
    <scope>NUCLEOTIDE SEQUENCE [LARGE SCALE GENOMIC DNA]</scope>
    <source>
        <strain evidence="4 5">OC33-EN07</strain>
    </source>
</reference>
<comment type="caution">
    <text evidence="4">The sequence shown here is derived from an EMBL/GenBank/DDBJ whole genome shotgun (WGS) entry which is preliminary data.</text>
</comment>
<dbReference type="InterPro" id="IPR004107">
    <property type="entry name" value="Integrase_SAM-like_N"/>
</dbReference>
<evidence type="ECO:0000259" key="3">
    <source>
        <dbReference type="PROSITE" id="PS51900"/>
    </source>
</evidence>
<dbReference type="Gene3D" id="1.10.150.130">
    <property type="match status" value="1"/>
</dbReference>
<dbReference type="SUPFAM" id="SSF56349">
    <property type="entry name" value="DNA breaking-rejoining enzymes"/>
    <property type="match status" value="1"/>
</dbReference>
<keyword evidence="1 2" id="KW-0238">DNA-binding</keyword>
<accession>A0ABU8MDG8</accession>
<feature type="domain" description="Core-binding (CB)" evidence="3">
    <location>
        <begin position="32"/>
        <end position="106"/>
    </location>
</feature>
<dbReference type="RefSeq" id="WP_337705830.1">
    <property type="nucleotide sequence ID" value="NZ_JBBEGM010000012.1"/>
</dbReference>
<dbReference type="EMBL" id="JBBEGM010000012">
    <property type="protein sequence ID" value="MEJ2864458.1"/>
    <property type="molecule type" value="Genomic_DNA"/>
</dbReference>
<dbReference type="Pfam" id="PF14659">
    <property type="entry name" value="Phage_int_SAM_3"/>
    <property type="match status" value="1"/>
</dbReference>
<evidence type="ECO:0000256" key="2">
    <source>
        <dbReference type="PROSITE-ProRule" id="PRU01248"/>
    </source>
</evidence>
<sequence length="106" mass="11759">MSSRKSDAEGYAVSVEHDMRSGSYIDPAAGRLLTGEWARDWLAAQRHLTPSTYDRYRGAIENDIVPPWGTTRLSSVRRAEVQKWVTQLGATLSPSSVDKPTGWTPP</sequence>
<protein>
    <submittedName>
        <fullName evidence="4">N-terminal phage integrase SAM-like domain-containing protein</fullName>
    </submittedName>
</protein>
<dbReference type="InterPro" id="IPR011010">
    <property type="entry name" value="DNA_brk_join_enz"/>
</dbReference>
<evidence type="ECO:0000256" key="1">
    <source>
        <dbReference type="ARBA" id="ARBA00023125"/>
    </source>
</evidence>
<dbReference type="PROSITE" id="PS51900">
    <property type="entry name" value="CB"/>
    <property type="match status" value="1"/>
</dbReference>
<dbReference type="InterPro" id="IPR044068">
    <property type="entry name" value="CB"/>
</dbReference>
<dbReference type="Proteomes" id="UP001369736">
    <property type="component" value="Unassembled WGS sequence"/>
</dbReference>
<dbReference type="InterPro" id="IPR010998">
    <property type="entry name" value="Integrase_recombinase_N"/>
</dbReference>
<evidence type="ECO:0000313" key="4">
    <source>
        <dbReference type="EMBL" id="MEJ2864458.1"/>
    </source>
</evidence>
<organism evidence="4 5">
    <name type="scientific">Actinomycetospora flava</name>
    <dbReference type="NCBI Taxonomy" id="3129232"/>
    <lineage>
        <taxon>Bacteria</taxon>
        <taxon>Bacillati</taxon>
        <taxon>Actinomycetota</taxon>
        <taxon>Actinomycetes</taxon>
        <taxon>Pseudonocardiales</taxon>
        <taxon>Pseudonocardiaceae</taxon>
        <taxon>Actinomycetospora</taxon>
    </lineage>
</organism>